<evidence type="ECO:0000313" key="2">
    <source>
        <dbReference type="EnsemblMetazoa" id="AMIN014130-PA"/>
    </source>
</evidence>
<dbReference type="EnsemblMetazoa" id="AMIN014130-RA">
    <property type="protein sequence ID" value="AMIN014130-PA"/>
    <property type="gene ID" value="AMIN014130"/>
</dbReference>
<sequence length="70" mass="7983">MGSTKNHKITSDKDRKRIVSAYNQGKNMKEIAEMLQLKHSTVHGIIKRYQTTGVIEATKRTAPNTRKLTE</sequence>
<dbReference type="Pfam" id="PF13384">
    <property type="entry name" value="HTH_23"/>
    <property type="match status" value="1"/>
</dbReference>
<organism evidence="2 3">
    <name type="scientific">Anopheles minimus</name>
    <dbReference type="NCBI Taxonomy" id="112268"/>
    <lineage>
        <taxon>Eukaryota</taxon>
        <taxon>Metazoa</taxon>
        <taxon>Ecdysozoa</taxon>
        <taxon>Arthropoda</taxon>
        <taxon>Hexapoda</taxon>
        <taxon>Insecta</taxon>
        <taxon>Pterygota</taxon>
        <taxon>Neoptera</taxon>
        <taxon>Endopterygota</taxon>
        <taxon>Diptera</taxon>
        <taxon>Nematocera</taxon>
        <taxon>Culicoidea</taxon>
        <taxon>Culicidae</taxon>
        <taxon>Anophelinae</taxon>
        <taxon>Anopheles</taxon>
    </lineage>
</organism>
<name>A0A182WN27_9DIPT</name>
<evidence type="ECO:0000256" key="1">
    <source>
        <dbReference type="ARBA" id="ARBA00004123"/>
    </source>
</evidence>
<dbReference type="InterPro" id="IPR009057">
    <property type="entry name" value="Homeodomain-like_sf"/>
</dbReference>
<accession>A0A182WN27</accession>
<dbReference type="VEuPathDB" id="VectorBase:AMIN014130"/>
<dbReference type="SUPFAM" id="SSF46689">
    <property type="entry name" value="Homeodomain-like"/>
    <property type="match status" value="1"/>
</dbReference>
<evidence type="ECO:0008006" key="4">
    <source>
        <dbReference type="Google" id="ProtNLM"/>
    </source>
</evidence>
<dbReference type="GO" id="GO:0005634">
    <property type="term" value="C:nucleus"/>
    <property type="evidence" value="ECO:0007669"/>
    <property type="project" value="UniProtKB-SubCell"/>
</dbReference>
<dbReference type="Gene3D" id="1.10.10.10">
    <property type="entry name" value="Winged helix-like DNA-binding domain superfamily/Winged helix DNA-binding domain"/>
    <property type="match status" value="1"/>
</dbReference>
<dbReference type="Proteomes" id="UP000075920">
    <property type="component" value="Unassembled WGS sequence"/>
</dbReference>
<reference evidence="2" key="2">
    <citation type="submission" date="2020-05" db="UniProtKB">
        <authorList>
            <consortium name="EnsemblMetazoa"/>
        </authorList>
    </citation>
    <scope>IDENTIFICATION</scope>
    <source>
        <strain evidence="2">MINIMUS1</strain>
    </source>
</reference>
<evidence type="ECO:0000313" key="3">
    <source>
        <dbReference type="Proteomes" id="UP000075920"/>
    </source>
</evidence>
<comment type="subcellular location">
    <subcellularLocation>
        <location evidence="1">Nucleus</location>
    </subcellularLocation>
</comment>
<dbReference type="AlphaFoldDB" id="A0A182WN27"/>
<dbReference type="InterPro" id="IPR036388">
    <property type="entry name" value="WH-like_DNA-bd_sf"/>
</dbReference>
<proteinExistence type="predicted"/>
<reference evidence="3" key="1">
    <citation type="submission" date="2013-03" db="EMBL/GenBank/DDBJ databases">
        <title>The Genome Sequence of Anopheles minimus MINIMUS1.</title>
        <authorList>
            <consortium name="The Broad Institute Genomics Platform"/>
            <person name="Neafsey D.E."/>
            <person name="Walton C."/>
            <person name="Walker B."/>
            <person name="Young S.K."/>
            <person name="Zeng Q."/>
            <person name="Gargeya S."/>
            <person name="Fitzgerald M."/>
            <person name="Haas B."/>
            <person name="Abouelleil A."/>
            <person name="Allen A.W."/>
            <person name="Alvarado L."/>
            <person name="Arachchi H.M."/>
            <person name="Berlin A.M."/>
            <person name="Chapman S.B."/>
            <person name="Gainer-Dewar J."/>
            <person name="Goldberg J."/>
            <person name="Griggs A."/>
            <person name="Gujja S."/>
            <person name="Hansen M."/>
            <person name="Howarth C."/>
            <person name="Imamovic A."/>
            <person name="Ireland A."/>
            <person name="Larimer J."/>
            <person name="McCowan C."/>
            <person name="Murphy C."/>
            <person name="Pearson M."/>
            <person name="Poon T.W."/>
            <person name="Priest M."/>
            <person name="Roberts A."/>
            <person name="Saif S."/>
            <person name="Shea T."/>
            <person name="Sisk P."/>
            <person name="Sykes S."/>
            <person name="Wortman J."/>
            <person name="Nusbaum C."/>
            <person name="Birren B."/>
        </authorList>
    </citation>
    <scope>NUCLEOTIDE SEQUENCE [LARGE SCALE GENOMIC DNA]</scope>
    <source>
        <strain evidence="3">MINIMUS1</strain>
    </source>
</reference>
<keyword evidence="3" id="KW-1185">Reference proteome</keyword>
<protein>
    <recommendedName>
        <fullName evidence="4">Paired domain-containing protein</fullName>
    </recommendedName>
</protein>